<protein>
    <submittedName>
        <fullName evidence="1">Uncharacterized protein</fullName>
    </submittedName>
</protein>
<evidence type="ECO:0000313" key="2">
    <source>
        <dbReference type="Proteomes" id="UP000624325"/>
    </source>
</evidence>
<accession>A0ABQ4C1I9</accession>
<name>A0ABQ4C1I9_9ACTN</name>
<proteinExistence type="predicted"/>
<sequence length="75" mass="8848">MESYRQILLSPFLVTAVNLDQVLKVMSETTGSEEERRVVSAFQMRYLEHHLSEDLWREHLAVRRSKARGARFVSR</sequence>
<dbReference type="Proteomes" id="UP000624325">
    <property type="component" value="Unassembled WGS sequence"/>
</dbReference>
<dbReference type="EMBL" id="BONC01000016">
    <property type="protein sequence ID" value="GIF56656.1"/>
    <property type="molecule type" value="Genomic_DNA"/>
</dbReference>
<organism evidence="1 2">
    <name type="scientific">Asanoa iriomotensis</name>
    <dbReference type="NCBI Taxonomy" id="234613"/>
    <lineage>
        <taxon>Bacteria</taxon>
        <taxon>Bacillati</taxon>
        <taxon>Actinomycetota</taxon>
        <taxon>Actinomycetes</taxon>
        <taxon>Micromonosporales</taxon>
        <taxon>Micromonosporaceae</taxon>
        <taxon>Asanoa</taxon>
    </lineage>
</organism>
<gene>
    <name evidence="1" type="ORF">Air01nite_27510</name>
</gene>
<evidence type="ECO:0000313" key="1">
    <source>
        <dbReference type="EMBL" id="GIF56656.1"/>
    </source>
</evidence>
<keyword evidence="2" id="KW-1185">Reference proteome</keyword>
<comment type="caution">
    <text evidence="1">The sequence shown here is derived from an EMBL/GenBank/DDBJ whole genome shotgun (WGS) entry which is preliminary data.</text>
</comment>
<reference evidence="1 2" key="1">
    <citation type="submission" date="2021-01" db="EMBL/GenBank/DDBJ databases">
        <title>Whole genome shotgun sequence of Asanoa iriomotensis NBRC 100142.</title>
        <authorList>
            <person name="Komaki H."/>
            <person name="Tamura T."/>
        </authorList>
    </citation>
    <scope>NUCLEOTIDE SEQUENCE [LARGE SCALE GENOMIC DNA]</scope>
    <source>
        <strain evidence="1 2">NBRC 100142</strain>
    </source>
</reference>